<dbReference type="Proteomes" id="UP000006310">
    <property type="component" value="Chromosome 8"/>
</dbReference>
<name>J7S8N7_HUIN7</name>
<reference evidence="2" key="2">
    <citation type="submission" date="2012-08" db="EMBL/GenBank/DDBJ databases">
        <title>Genome sequence of Kazachstania naganishii.</title>
        <authorList>
            <person name="Gordon J.L."/>
            <person name="Armisen D."/>
            <person name="Proux-Wera E."/>
            <person name="OhEigeartaigh S.S."/>
            <person name="Byrne K.P."/>
            <person name="Wolfe K.H."/>
        </authorList>
    </citation>
    <scope>NUCLEOTIDE SEQUENCE [LARGE SCALE GENOMIC DNA]</scope>
    <source>
        <strain evidence="2">ATCC MYA-139 / BCRC 22969 / CBS 8797 / CCRC 22969 / KCTC 17520 / NBRC 10181 / NCYC 3082</strain>
    </source>
</reference>
<dbReference type="CDD" id="cd23707">
    <property type="entry name" value="Ten1_OBF"/>
    <property type="match status" value="1"/>
</dbReference>
<dbReference type="GeneID" id="34527391"/>
<gene>
    <name evidence="1" type="primary">KNAG0H02440</name>
    <name evidence="1" type="ordered locus">KNAG_0H02440</name>
</gene>
<dbReference type="RefSeq" id="XP_022465904.1">
    <property type="nucleotide sequence ID" value="XM_022609515.1"/>
</dbReference>
<accession>J7S8N7</accession>
<dbReference type="KEGG" id="kng:KNAG_0H02440"/>
<dbReference type="HOGENOM" id="CLU_141159_0_0_1"/>
<keyword evidence="2" id="KW-1185">Reference proteome</keyword>
<evidence type="ECO:0000313" key="2">
    <source>
        <dbReference type="Proteomes" id="UP000006310"/>
    </source>
</evidence>
<sequence>MSQLVLDISRLQTAKEQLPNREGGSLRCHLICQFLDVEVLAGQHTDHHVSRLVVQNVPDFTLEQTRIKLYMDEQLYLVKFVNSTKFSLQPGDAIDLTIATWGSQESNKHGSLRWEVLDIAHLTMGDIKAMREFQCSPEGIQFFH</sequence>
<proteinExistence type="predicted"/>
<dbReference type="OMA" id="FINIKCE"/>
<reference evidence="1 2" key="1">
    <citation type="journal article" date="2011" name="Proc. Natl. Acad. Sci. U.S.A.">
        <title>Evolutionary erosion of yeast sex chromosomes by mating-type switching accidents.</title>
        <authorList>
            <person name="Gordon J.L."/>
            <person name="Armisen D."/>
            <person name="Proux-Wera E."/>
            <person name="Oheigeartaigh S.S."/>
            <person name="Byrne K.P."/>
            <person name="Wolfe K.H."/>
        </authorList>
    </citation>
    <scope>NUCLEOTIDE SEQUENCE [LARGE SCALE GENOMIC DNA]</scope>
    <source>
        <strain evidence="2">ATCC MYA-139 / BCRC 22969 / CBS 8797 / CCRC 22969 / KCTC 17520 / NBRC 10181 / NCYC 3082</strain>
    </source>
</reference>
<evidence type="ECO:0000313" key="1">
    <source>
        <dbReference type="EMBL" id="CCK71659.1"/>
    </source>
</evidence>
<dbReference type="AlphaFoldDB" id="J7S8N7"/>
<protein>
    <submittedName>
        <fullName evidence="1">Uncharacterized protein</fullName>
    </submittedName>
</protein>
<organism evidence="1 2">
    <name type="scientific">Huiozyma naganishii (strain ATCC MYA-139 / BCRC 22969 / CBS 8797 / KCTC 17520 / NBRC 10181 / NCYC 3082 / Yp74L-3)</name>
    <name type="common">Yeast</name>
    <name type="synonym">Kazachstania naganishii</name>
    <dbReference type="NCBI Taxonomy" id="1071383"/>
    <lineage>
        <taxon>Eukaryota</taxon>
        <taxon>Fungi</taxon>
        <taxon>Dikarya</taxon>
        <taxon>Ascomycota</taxon>
        <taxon>Saccharomycotina</taxon>
        <taxon>Saccharomycetes</taxon>
        <taxon>Saccharomycetales</taxon>
        <taxon>Saccharomycetaceae</taxon>
        <taxon>Huiozyma</taxon>
    </lineage>
</organism>
<dbReference type="EMBL" id="HE978321">
    <property type="protein sequence ID" value="CCK71659.1"/>
    <property type="molecule type" value="Genomic_DNA"/>
</dbReference>